<dbReference type="Proteomes" id="UP000321196">
    <property type="component" value="Unassembled WGS sequence"/>
</dbReference>
<evidence type="ECO:0000256" key="5">
    <source>
        <dbReference type="ARBA" id="ARBA00023239"/>
    </source>
</evidence>
<dbReference type="PANTHER" id="PTHR30518:SF2">
    <property type="entry name" value="ENDOLYTIC MUREIN TRANSGLYCOSYLASE"/>
    <property type="match status" value="1"/>
</dbReference>
<feature type="transmembrane region" description="Helical" evidence="7">
    <location>
        <begin position="132"/>
        <end position="153"/>
    </location>
</feature>
<dbReference type="RefSeq" id="WP_147824331.1">
    <property type="nucleotide sequence ID" value="NZ_BAAARG010000001.1"/>
</dbReference>
<accession>A0A5C8HN20</accession>
<dbReference type="Gene3D" id="3.30.1490.480">
    <property type="entry name" value="Endolytic murein transglycosylase"/>
    <property type="match status" value="1"/>
</dbReference>
<evidence type="ECO:0000256" key="1">
    <source>
        <dbReference type="ARBA" id="ARBA00022475"/>
    </source>
</evidence>
<organism evidence="9 10">
    <name type="scientific">Microbacterium mitrae</name>
    <dbReference type="NCBI Taxonomy" id="664640"/>
    <lineage>
        <taxon>Bacteria</taxon>
        <taxon>Bacillati</taxon>
        <taxon>Actinomycetota</taxon>
        <taxon>Actinomycetes</taxon>
        <taxon>Micrococcales</taxon>
        <taxon>Microbacteriaceae</taxon>
        <taxon>Microbacterium</taxon>
    </lineage>
</organism>
<dbReference type="OrthoDB" id="9814591at2"/>
<keyword evidence="10" id="KW-1185">Reference proteome</keyword>
<comment type="function">
    <text evidence="7">Functions as a peptidoglycan terminase that cleaves nascent peptidoglycan strands endolytically to terminate their elongation.</text>
</comment>
<comment type="similarity">
    <text evidence="7">Belongs to the transglycosylase MltG family.</text>
</comment>
<evidence type="ECO:0000256" key="7">
    <source>
        <dbReference type="HAMAP-Rule" id="MF_02065"/>
    </source>
</evidence>
<dbReference type="EC" id="4.2.2.29" evidence="7"/>
<comment type="catalytic activity">
    <reaction evidence="7">
        <text>a peptidoglycan chain = a peptidoglycan chain with N-acetyl-1,6-anhydromuramyl-[peptide] at the reducing end + a peptidoglycan chain with N-acetylglucosamine at the non-reducing end.</text>
        <dbReference type="EC" id="4.2.2.29"/>
    </reaction>
</comment>
<dbReference type="NCBIfam" id="TIGR00247">
    <property type="entry name" value="endolytic transglycosylase MltG"/>
    <property type="match status" value="1"/>
</dbReference>
<dbReference type="GO" id="GO:0008932">
    <property type="term" value="F:lytic endotransglycosylase activity"/>
    <property type="evidence" value="ECO:0007669"/>
    <property type="project" value="UniProtKB-UniRule"/>
</dbReference>
<comment type="caution">
    <text evidence="9">The sequence shown here is derived from an EMBL/GenBank/DDBJ whole genome shotgun (WGS) entry which is preliminary data.</text>
</comment>
<dbReference type="HAMAP" id="MF_02065">
    <property type="entry name" value="MltG"/>
    <property type="match status" value="1"/>
</dbReference>
<feature type="compositionally biased region" description="Basic and acidic residues" evidence="8">
    <location>
        <begin position="8"/>
        <end position="20"/>
    </location>
</feature>
<evidence type="ECO:0000256" key="8">
    <source>
        <dbReference type="SAM" id="MobiDB-lite"/>
    </source>
</evidence>
<keyword evidence="3 7" id="KW-1133">Transmembrane helix</keyword>
<protein>
    <recommendedName>
        <fullName evidence="7">Endolytic murein transglycosylase</fullName>
        <ecNumber evidence="7">4.2.2.29</ecNumber>
    </recommendedName>
    <alternativeName>
        <fullName evidence="7">Peptidoglycan lytic transglycosylase</fullName>
    </alternativeName>
    <alternativeName>
        <fullName evidence="7">Peptidoglycan polymerization terminase</fullName>
    </alternativeName>
</protein>
<keyword evidence="2 7" id="KW-0812">Transmembrane</keyword>
<dbReference type="Pfam" id="PF02618">
    <property type="entry name" value="YceG"/>
    <property type="match status" value="1"/>
</dbReference>
<sequence length="487" mass="52068">MTTPTNDDQPRPLSRREMREAAAQQNSPATAETAQPTPTEAAPAAAAVVPPAADTVVPPADGTVVPPAEVDVDLAREAAELFPRRSDVASFAMRTGSVPTNANDDVTPEQTLTDIFDDAHAVRPKKKRAGCIVALVVVLAILGGLTAGGVWVWNTYGEKIQEFLGTGESKDYEAGLAEGEVMFTIHPGDGGLQISYALFEAGVTKSDEIFYDWLRENPPTPTFYPGTYQLQEKMTAAAAAAVLGDVNNKVSNAVLLREGETLQTILPTISESLQIPIEDLEAAAADPAAYGIPAASLEGWLFPATYDFNESATATDVIATMVNRTIESLDQAGVPVDDRQRILTVAAIIQREAGAGDMGKVAQVIYNRLGPDNVETYGLLQMDSTVAYGVGKLHDGVVATTDEDRANDNPYNTYLHPGLPAGPIANAGDEAIDAAMHPEPGPWFYFVTVNLDTGETIFSETYAQQLEAEKLWHQWCEDHPDSGCYSS</sequence>
<feature type="region of interest" description="Disordered" evidence="8">
    <location>
        <begin position="1"/>
        <end position="47"/>
    </location>
</feature>
<evidence type="ECO:0000256" key="3">
    <source>
        <dbReference type="ARBA" id="ARBA00022989"/>
    </source>
</evidence>
<evidence type="ECO:0000313" key="10">
    <source>
        <dbReference type="Proteomes" id="UP000321196"/>
    </source>
</evidence>
<comment type="subcellular location">
    <subcellularLocation>
        <location evidence="7">Cell membrane</location>
        <topology evidence="7">Single-pass membrane protein</topology>
    </subcellularLocation>
</comment>
<gene>
    <name evidence="7 9" type="primary">mltG</name>
    <name evidence="9" type="ORF">FVP60_00515</name>
</gene>
<dbReference type="GO" id="GO:0009252">
    <property type="term" value="P:peptidoglycan biosynthetic process"/>
    <property type="evidence" value="ECO:0007669"/>
    <property type="project" value="UniProtKB-UniRule"/>
</dbReference>
<dbReference type="GO" id="GO:0005886">
    <property type="term" value="C:plasma membrane"/>
    <property type="evidence" value="ECO:0007669"/>
    <property type="project" value="UniProtKB-SubCell"/>
</dbReference>
<dbReference type="PANTHER" id="PTHR30518">
    <property type="entry name" value="ENDOLYTIC MUREIN TRANSGLYCOSYLASE"/>
    <property type="match status" value="1"/>
</dbReference>
<feature type="compositionally biased region" description="Low complexity" evidence="8">
    <location>
        <begin position="28"/>
        <end position="47"/>
    </location>
</feature>
<evidence type="ECO:0000256" key="4">
    <source>
        <dbReference type="ARBA" id="ARBA00023136"/>
    </source>
</evidence>
<evidence type="ECO:0000256" key="6">
    <source>
        <dbReference type="ARBA" id="ARBA00023316"/>
    </source>
</evidence>
<dbReference type="AlphaFoldDB" id="A0A5C8HN20"/>
<name>A0A5C8HN20_9MICO</name>
<proteinExistence type="inferred from homology"/>
<keyword evidence="6 7" id="KW-0961">Cell wall biogenesis/degradation</keyword>
<reference evidence="9 10" key="1">
    <citation type="submission" date="2019-08" db="EMBL/GenBank/DDBJ databases">
        <authorList>
            <person name="Dong K."/>
        </authorList>
    </citation>
    <scope>NUCLEOTIDE SEQUENCE [LARGE SCALE GENOMIC DNA]</scope>
    <source>
        <strain evidence="9 10">M4-8</strain>
    </source>
</reference>
<keyword evidence="1 7" id="KW-1003">Cell membrane</keyword>
<keyword evidence="4 7" id="KW-0472">Membrane</keyword>
<feature type="site" description="Important for catalytic activity" evidence="7">
    <location>
        <position position="352"/>
    </location>
</feature>
<keyword evidence="5 7" id="KW-0456">Lyase</keyword>
<dbReference type="InterPro" id="IPR003770">
    <property type="entry name" value="MLTG-like"/>
</dbReference>
<dbReference type="GO" id="GO:0071555">
    <property type="term" value="P:cell wall organization"/>
    <property type="evidence" value="ECO:0007669"/>
    <property type="project" value="UniProtKB-KW"/>
</dbReference>
<dbReference type="EMBL" id="VRSW01000001">
    <property type="protein sequence ID" value="TXK05520.1"/>
    <property type="molecule type" value="Genomic_DNA"/>
</dbReference>
<evidence type="ECO:0000256" key="2">
    <source>
        <dbReference type="ARBA" id="ARBA00022692"/>
    </source>
</evidence>
<evidence type="ECO:0000313" key="9">
    <source>
        <dbReference type="EMBL" id="TXK05520.1"/>
    </source>
</evidence>